<proteinExistence type="predicted"/>
<dbReference type="AlphaFoldDB" id="A0A4Y2CW56"/>
<reference evidence="2 3" key="1">
    <citation type="journal article" date="2019" name="Sci. Rep.">
        <title>Orb-weaving spider Araneus ventricosus genome elucidates the spidroin gene catalogue.</title>
        <authorList>
            <person name="Kono N."/>
            <person name="Nakamura H."/>
            <person name="Ohtoshi R."/>
            <person name="Moran D.A.P."/>
            <person name="Shinohara A."/>
            <person name="Yoshida Y."/>
            <person name="Fujiwara M."/>
            <person name="Mori M."/>
            <person name="Tomita M."/>
            <person name="Arakawa K."/>
        </authorList>
    </citation>
    <scope>NUCLEOTIDE SEQUENCE [LARGE SCALE GENOMIC DNA]</scope>
</reference>
<feature type="region of interest" description="Disordered" evidence="1">
    <location>
        <begin position="1"/>
        <end position="25"/>
    </location>
</feature>
<dbReference type="EMBL" id="BGPR01000259">
    <property type="protein sequence ID" value="GBM08613.1"/>
    <property type="molecule type" value="Genomic_DNA"/>
</dbReference>
<organism evidence="2 3">
    <name type="scientific">Araneus ventricosus</name>
    <name type="common">Orbweaver spider</name>
    <name type="synonym">Epeira ventricosa</name>
    <dbReference type="NCBI Taxonomy" id="182803"/>
    <lineage>
        <taxon>Eukaryota</taxon>
        <taxon>Metazoa</taxon>
        <taxon>Ecdysozoa</taxon>
        <taxon>Arthropoda</taxon>
        <taxon>Chelicerata</taxon>
        <taxon>Arachnida</taxon>
        <taxon>Araneae</taxon>
        <taxon>Araneomorphae</taxon>
        <taxon>Entelegynae</taxon>
        <taxon>Araneoidea</taxon>
        <taxon>Araneidae</taxon>
        <taxon>Araneus</taxon>
    </lineage>
</organism>
<evidence type="ECO:0000313" key="3">
    <source>
        <dbReference type="Proteomes" id="UP000499080"/>
    </source>
</evidence>
<sequence length="159" mass="18485">MSLLPPTKRSVTRLLPPKGEQLNEEPTRISSVLMRSRKSFHQLIKLSRGPTLDNRHGTAHRVSRYIMDITRRPVAMLHKATTSSRHQAKHEMKTLDHPLIWKQVGGHARLALSTFKELLNNELNQRTQKALREVRRIVALERMTLQFNPTYILDILNQE</sequence>
<accession>A0A4Y2CW56</accession>
<evidence type="ECO:0000256" key="1">
    <source>
        <dbReference type="SAM" id="MobiDB-lite"/>
    </source>
</evidence>
<comment type="caution">
    <text evidence="2">The sequence shown here is derived from an EMBL/GenBank/DDBJ whole genome shotgun (WGS) entry which is preliminary data.</text>
</comment>
<name>A0A4Y2CW56_ARAVE</name>
<dbReference type="Proteomes" id="UP000499080">
    <property type="component" value="Unassembled WGS sequence"/>
</dbReference>
<keyword evidence="3" id="KW-1185">Reference proteome</keyword>
<protein>
    <submittedName>
        <fullName evidence="2">Uncharacterized protein</fullName>
    </submittedName>
</protein>
<gene>
    <name evidence="2" type="ORF">AVEN_52453_1</name>
</gene>
<evidence type="ECO:0000313" key="2">
    <source>
        <dbReference type="EMBL" id="GBM08613.1"/>
    </source>
</evidence>